<comment type="caution">
    <text evidence="1">The sequence shown here is derived from an EMBL/GenBank/DDBJ whole genome shotgun (WGS) entry which is preliminary data.</text>
</comment>
<dbReference type="RefSeq" id="WP_133159613.1">
    <property type="nucleotide sequence ID" value="NZ_PTIW01000043.1"/>
</dbReference>
<evidence type="ECO:0000313" key="2">
    <source>
        <dbReference type="Proteomes" id="UP000239861"/>
    </source>
</evidence>
<accession>A0AB36ZRQ2</accession>
<sequence>MANLKGGNFQKQIKDAFHRVEAFKIGRVGKNDNLTHSDKLAEKREMYLRDVSTYFESQNLQGKLNCLFTKENLDKFFDYRLENLSTISQENYLRMVSSFFNALSEKNIHIPLHLEDKNYFDDRVAILKDQTETIIENRYIDNVNDVIQNLYEDKAITGLIAQTQYELSIRQAEAFELIKYPEKYINDGVVSGLVGKGNHQYEAKEISFELEQKILQNKDELPSKSQYWNDLNKYDISSHDFRFTSARDKYEEKLRNGISEINAKLEVSKTLNHCRLSITNYYLSRT</sequence>
<dbReference type="AlphaFoldDB" id="A0AB36ZRQ2"/>
<protein>
    <submittedName>
        <fullName evidence="1">Uncharacterized protein</fullName>
    </submittedName>
</protein>
<proteinExistence type="predicted"/>
<dbReference type="Proteomes" id="UP000239861">
    <property type="component" value="Unassembled WGS sequence"/>
</dbReference>
<dbReference type="EMBL" id="PTIW01000043">
    <property type="protein sequence ID" value="PPK57891.1"/>
    <property type="molecule type" value="Genomic_DNA"/>
</dbReference>
<organism evidence="1 2">
    <name type="scientific">Malaciobacter marinus</name>
    <dbReference type="NCBI Taxonomy" id="505249"/>
    <lineage>
        <taxon>Bacteria</taxon>
        <taxon>Pseudomonadati</taxon>
        <taxon>Campylobacterota</taxon>
        <taxon>Epsilonproteobacteria</taxon>
        <taxon>Campylobacterales</taxon>
        <taxon>Arcobacteraceae</taxon>
        <taxon>Malaciobacter</taxon>
    </lineage>
</organism>
<evidence type="ECO:0000313" key="1">
    <source>
        <dbReference type="EMBL" id="PPK57891.1"/>
    </source>
</evidence>
<name>A0AB36ZRQ2_9BACT</name>
<reference evidence="1 2" key="1">
    <citation type="submission" date="2018-02" db="EMBL/GenBank/DDBJ databases">
        <title>Subsurface microbial communities from deep shales in Ohio and West Virginia, USA.</title>
        <authorList>
            <person name="Wrighton K."/>
        </authorList>
    </citation>
    <scope>NUCLEOTIDE SEQUENCE [LARGE SCALE GENOMIC DNA]</scope>
    <source>
        <strain evidence="1 2">MARC-MIP3H16</strain>
    </source>
</reference>
<gene>
    <name evidence="1" type="ORF">B0F89_14316</name>
</gene>